<dbReference type="PROSITE" id="PS51186">
    <property type="entry name" value="GNAT"/>
    <property type="match status" value="1"/>
</dbReference>
<organism evidence="2 3">
    <name type="scientific">Rheinheimera salexigens</name>
    <dbReference type="NCBI Taxonomy" id="1628148"/>
    <lineage>
        <taxon>Bacteria</taxon>
        <taxon>Pseudomonadati</taxon>
        <taxon>Pseudomonadota</taxon>
        <taxon>Gammaproteobacteria</taxon>
        <taxon>Chromatiales</taxon>
        <taxon>Chromatiaceae</taxon>
        <taxon>Rheinheimera</taxon>
    </lineage>
</organism>
<sequence>MELVTPSIKYQQSYCDYIAELANEERYPFPLDFDFTDFEALLAKLADYAAGKNLPAGYVPSSTLWLVDNDQLLGVTNIRHYLNEQIKHCGGHIGLGIRPSYRGKGLGNLLMRLSIAHLKQKGVTPIHIHCYQDNYASANCIISNGGVLESELVLDEAMAKQIGPVKVQPVKIVQRFIVK</sequence>
<evidence type="ECO:0000313" key="3">
    <source>
        <dbReference type="Proteomes" id="UP000242258"/>
    </source>
</evidence>
<dbReference type="Gene3D" id="3.40.630.30">
    <property type="match status" value="1"/>
</dbReference>
<gene>
    <name evidence="2" type="ORF">BI198_09830</name>
</gene>
<name>A0A1E7Q6Q4_9GAMM</name>
<feature type="domain" description="N-acetyltransferase" evidence="1">
    <location>
        <begin position="23"/>
        <end position="163"/>
    </location>
</feature>
<reference evidence="3" key="1">
    <citation type="submission" date="2016-09" db="EMBL/GenBank/DDBJ databases">
        <authorList>
            <person name="Wan X."/>
            <person name="Hou S."/>
        </authorList>
    </citation>
    <scope>NUCLEOTIDE SEQUENCE [LARGE SCALE GENOMIC DNA]</scope>
    <source>
        <strain evidence="3">KH87</strain>
    </source>
</reference>
<protein>
    <recommendedName>
        <fullName evidence="1">N-acetyltransferase domain-containing protein</fullName>
    </recommendedName>
</protein>
<dbReference type="RefSeq" id="WP_070049395.1">
    <property type="nucleotide sequence ID" value="NZ_CBCSDO010000004.1"/>
</dbReference>
<dbReference type="OrthoDB" id="9797989at2"/>
<dbReference type="InterPro" id="IPR016181">
    <property type="entry name" value="Acyl_CoA_acyltransferase"/>
</dbReference>
<dbReference type="PANTHER" id="PTHR39173:SF1">
    <property type="entry name" value="ACETYLTRANSFERASE"/>
    <property type="match status" value="1"/>
</dbReference>
<dbReference type="AlphaFoldDB" id="A0A1E7Q6Q4"/>
<evidence type="ECO:0000313" key="2">
    <source>
        <dbReference type="EMBL" id="OEY69826.1"/>
    </source>
</evidence>
<dbReference type="STRING" id="1628148.BI198_09830"/>
<dbReference type="CDD" id="cd04301">
    <property type="entry name" value="NAT_SF"/>
    <property type="match status" value="1"/>
</dbReference>
<dbReference type="Pfam" id="PF00583">
    <property type="entry name" value="Acetyltransf_1"/>
    <property type="match status" value="1"/>
</dbReference>
<dbReference type="GO" id="GO:0016747">
    <property type="term" value="F:acyltransferase activity, transferring groups other than amino-acyl groups"/>
    <property type="evidence" value="ECO:0007669"/>
    <property type="project" value="InterPro"/>
</dbReference>
<proteinExistence type="predicted"/>
<keyword evidence="3" id="KW-1185">Reference proteome</keyword>
<dbReference type="PANTHER" id="PTHR39173">
    <property type="entry name" value="ACETYLTRANSFERASE"/>
    <property type="match status" value="1"/>
</dbReference>
<dbReference type="InterPro" id="IPR000182">
    <property type="entry name" value="GNAT_dom"/>
</dbReference>
<dbReference type="SUPFAM" id="SSF55729">
    <property type="entry name" value="Acyl-CoA N-acyltransferases (Nat)"/>
    <property type="match status" value="1"/>
</dbReference>
<comment type="caution">
    <text evidence="2">The sequence shown here is derived from an EMBL/GenBank/DDBJ whole genome shotgun (WGS) entry which is preliminary data.</text>
</comment>
<evidence type="ECO:0000259" key="1">
    <source>
        <dbReference type="PROSITE" id="PS51186"/>
    </source>
</evidence>
<accession>A0A1E7Q6Q4</accession>
<dbReference type="Proteomes" id="UP000242258">
    <property type="component" value="Unassembled WGS sequence"/>
</dbReference>
<dbReference type="EMBL" id="MKEK01000001">
    <property type="protein sequence ID" value="OEY69826.1"/>
    <property type="molecule type" value="Genomic_DNA"/>
</dbReference>